<evidence type="ECO:0000313" key="3">
    <source>
        <dbReference type="EMBL" id="THD11885.1"/>
    </source>
</evidence>
<organism evidence="3 4">
    <name type="scientific">Metallibacterium scheffleri</name>
    <dbReference type="NCBI Taxonomy" id="993689"/>
    <lineage>
        <taxon>Bacteria</taxon>
        <taxon>Pseudomonadati</taxon>
        <taxon>Pseudomonadota</taxon>
        <taxon>Gammaproteobacteria</taxon>
        <taxon>Lysobacterales</taxon>
        <taxon>Rhodanobacteraceae</taxon>
        <taxon>Metallibacterium</taxon>
    </lineage>
</organism>
<comment type="caution">
    <text evidence="3">The sequence shown here is derived from an EMBL/GenBank/DDBJ whole genome shotgun (WGS) entry which is preliminary data.</text>
</comment>
<reference evidence="3 4" key="1">
    <citation type="submission" date="2017-02" db="EMBL/GenBank/DDBJ databases">
        <title>Whole genome sequencing of Metallibacterium scheffleri DSM 24874 (T).</title>
        <authorList>
            <person name="Kumar S."/>
            <person name="Patil P."/>
            <person name="Patil P.B."/>
        </authorList>
    </citation>
    <scope>NUCLEOTIDE SEQUENCE [LARGE SCALE GENOMIC DNA]</scope>
    <source>
        <strain evidence="3 4">DSM 24874</strain>
    </source>
</reference>
<dbReference type="Proteomes" id="UP000307749">
    <property type="component" value="Unassembled WGS sequence"/>
</dbReference>
<accession>A0A4S3KRZ6</accession>
<sequence>MNMRKLWVLVAMGCGLWAAVAAAQAQSAEEAPPDRVARLAVIDGSASLLPAGSQDWGNASINRPLGTGDKLWIPEGSRASLELGGTEIRLDGDSGFGFLHLGNDTAQAQLTSGTLNLNVRHLYSGQDYEIDTPTLAFVTRQRGQYRLDIAPDGKGTQVTVFSGAATVYGQGGTERRVTAGNSYRFLDSSLAQVEVFAVPAPDSFDRWCFARDARYQRDYSSSREYVSSEVIGYQDLADYGTWQNEADYGPMWFPTAVPMGWAPYRYGHWAWIAPWGWTWIDNAPWGFAPFHYGRWAYIGNRWGWVPGSLAMRPVYAPALVAFVGGFGGGIGWNVGVGFGGPVGWYPLAPGAVFVPWYRCGPRYFRNVNLTNIRVVNNNTINNINNTYNIYRRGGHLNLTQIGDHRIPPRALTMVPHDVFTGAHQIGPHMLVARPHGTVLRGPMALAAPPAPGRGSLMAPDHGLRPNVPRPIFARNVLAHRPPPQMINALPQRADGYRLAPGGQARPLLPTQPVRIASNVRVIGSRPQPGMHAARGDVALPRVPRIERAGQAAAAPMARSPMPRQGAMPSTGFVPHRWQPESLPRAARLEPAPMVAPGARTQIRRENGAQIIEGRPQSGGGSFSVMPGGRNTPPPMQTGNRPDYGAPRQGGYPQAPRDNFRAARPREPAFGQGAQVIEAPRSNYNVPRENFHAAYPREPAYGQGVPMPPPPRMPQYQQPPQQYQQRPPQEFRAPPQARPMPAPREAPPPRARAEEPNRPHGGGRD</sequence>
<dbReference type="RefSeq" id="WP_081126234.1">
    <property type="nucleotide sequence ID" value="NZ_LDOS01000001.1"/>
</dbReference>
<dbReference type="PANTHER" id="PTHR38731:SF3">
    <property type="entry name" value="BLL6125 PROTEIN"/>
    <property type="match status" value="1"/>
</dbReference>
<feature type="region of interest" description="Disordered" evidence="1">
    <location>
        <begin position="697"/>
        <end position="764"/>
    </location>
</feature>
<dbReference type="EMBL" id="MWQO01000006">
    <property type="protein sequence ID" value="THD11885.1"/>
    <property type="molecule type" value="Genomic_DNA"/>
</dbReference>
<feature type="region of interest" description="Disordered" evidence="1">
    <location>
        <begin position="609"/>
        <end position="658"/>
    </location>
</feature>
<feature type="compositionally biased region" description="Low complexity" evidence="1">
    <location>
        <begin position="549"/>
        <end position="564"/>
    </location>
</feature>
<gene>
    <name evidence="3" type="ORF">B1806_02110</name>
</gene>
<dbReference type="InterPro" id="IPR046535">
    <property type="entry name" value="DUF6600"/>
</dbReference>
<dbReference type="Pfam" id="PF20245">
    <property type="entry name" value="DUF6600"/>
    <property type="match status" value="1"/>
</dbReference>
<dbReference type="STRING" id="993689.GCA_002077135_00868"/>
<name>A0A4S3KRZ6_9GAMM</name>
<dbReference type="OrthoDB" id="5485224at2"/>
<feature type="compositionally biased region" description="Basic and acidic residues" evidence="1">
    <location>
        <begin position="750"/>
        <end position="764"/>
    </location>
</feature>
<evidence type="ECO:0000313" key="4">
    <source>
        <dbReference type="Proteomes" id="UP000307749"/>
    </source>
</evidence>
<dbReference type="PANTHER" id="PTHR38731">
    <property type="entry name" value="LIPL45-RELATED LIPOPROTEIN-RELATED"/>
    <property type="match status" value="1"/>
</dbReference>
<evidence type="ECO:0008006" key="5">
    <source>
        <dbReference type="Google" id="ProtNLM"/>
    </source>
</evidence>
<feature type="chain" id="PRO_5020615730" description="FecR protein domain-containing protein" evidence="2">
    <location>
        <begin position="24"/>
        <end position="764"/>
    </location>
</feature>
<keyword evidence="4" id="KW-1185">Reference proteome</keyword>
<evidence type="ECO:0000256" key="1">
    <source>
        <dbReference type="SAM" id="MobiDB-lite"/>
    </source>
</evidence>
<proteinExistence type="predicted"/>
<feature type="compositionally biased region" description="Pro residues" evidence="1">
    <location>
        <begin position="735"/>
        <end position="749"/>
    </location>
</feature>
<protein>
    <recommendedName>
        <fullName evidence="5">FecR protein domain-containing protein</fullName>
    </recommendedName>
</protein>
<keyword evidence="2" id="KW-0732">Signal</keyword>
<dbReference type="AlphaFoldDB" id="A0A4S3KRZ6"/>
<feature type="region of interest" description="Disordered" evidence="1">
    <location>
        <begin position="549"/>
        <end position="577"/>
    </location>
</feature>
<feature type="compositionally biased region" description="Low complexity" evidence="1">
    <location>
        <begin position="713"/>
        <end position="734"/>
    </location>
</feature>
<feature type="signal peptide" evidence="2">
    <location>
        <begin position="1"/>
        <end position="23"/>
    </location>
</feature>
<evidence type="ECO:0000256" key="2">
    <source>
        <dbReference type="SAM" id="SignalP"/>
    </source>
</evidence>